<feature type="transmembrane region" description="Helical" evidence="9">
    <location>
        <begin position="20"/>
        <end position="39"/>
    </location>
</feature>
<comment type="caution">
    <text evidence="10">The sequence shown here is derived from an EMBL/GenBank/DDBJ whole genome shotgun (WGS) entry which is preliminary data.</text>
</comment>
<keyword evidence="8 9" id="KW-0472">Membrane</keyword>
<evidence type="ECO:0000256" key="2">
    <source>
        <dbReference type="ARBA" id="ARBA00004673"/>
    </source>
</evidence>
<sequence length="91" mass="10678">MVSPSQTRNMLHQYGRRSLYVSFVVAVASTVVFNAAYVWPRHYAYENFFATYDPYKRMKEICDANKGYMHTCPKELAKLYESKGKEISQKH</sequence>
<keyword evidence="11" id="KW-1185">Reference proteome</keyword>
<comment type="pathway">
    <text evidence="2">Energy metabolism; oxidative phosphorylation.</text>
</comment>
<evidence type="ECO:0000256" key="5">
    <source>
        <dbReference type="ARBA" id="ARBA00022792"/>
    </source>
</evidence>
<dbReference type="SUPFAM" id="SSF81415">
    <property type="entry name" value="Mitochondrial cytochrome c oxidase subunit VIc"/>
    <property type="match status" value="1"/>
</dbReference>
<comment type="subcellular location">
    <subcellularLocation>
        <location evidence="1">Mitochondrion inner membrane</location>
        <topology evidence="1">Single-pass membrane protein</topology>
    </subcellularLocation>
</comment>
<dbReference type="InterPro" id="IPR034884">
    <property type="entry name" value="Cytochrome_c_oxidase_VIc/VIIs"/>
</dbReference>
<keyword evidence="4 9" id="KW-0812">Transmembrane</keyword>
<evidence type="ECO:0000256" key="4">
    <source>
        <dbReference type="ARBA" id="ARBA00022692"/>
    </source>
</evidence>
<evidence type="ECO:0000256" key="3">
    <source>
        <dbReference type="ARBA" id="ARBA00007204"/>
    </source>
</evidence>
<dbReference type="EMBL" id="CANHGI010000003">
    <property type="protein sequence ID" value="CAI5446187.1"/>
    <property type="molecule type" value="Genomic_DNA"/>
</dbReference>
<dbReference type="InterPro" id="IPR051389">
    <property type="entry name" value="Cytochrome_c_oxidase_VIc"/>
</dbReference>
<dbReference type="GO" id="GO:0005743">
    <property type="term" value="C:mitochondrial inner membrane"/>
    <property type="evidence" value="ECO:0007669"/>
    <property type="project" value="UniProtKB-SubCell"/>
</dbReference>
<keyword evidence="5" id="KW-0999">Mitochondrion inner membrane</keyword>
<dbReference type="OrthoDB" id="10051322at2759"/>
<name>A0A9P1IMX7_9PELO</name>
<dbReference type="Gene3D" id="4.10.93.10">
    <property type="entry name" value="Mitochondrial cytochrome c oxidase subunit VIc/VIIs"/>
    <property type="match status" value="1"/>
</dbReference>
<dbReference type="PANTHER" id="PTHR48416">
    <property type="entry name" value="CYTOCHROME C OXIDASE SUBUNIT 6C"/>
    <property type="match status" value="1"/>
</dbReference>
<evidence type="ECO:0000313" key="11">
    <source>
        <dbReference type="Proteomes" id="UP001152747"/>
    </source>
</evidence>
<organism evidence="10 11">
    <name type="scientific">Caenorhabditis angaria</name>
    <dbReference type="NCBI Taxonomy" id="860376"/>
    <lineage>
        <taxon>Eukaryota</taxon>
        <taxon>Metazoa</taxon>
        <taxon>Ecdysozoa</taxon>
        <taxon>Nematoda</taxon>
        <taxon>Chromadorea</taxon>
        <taxon>Rhabditida</taxon>
        <taxon>Rhabditina</taxon>
        <taxon>Rhabditomorpha</taxon>
        <taxon>Rhabditoidea</taxon>
        <taxon>Rhabditidae</taxon>
        <taxon>Peloderinae</taxon>
        <taxon>Caenorhabditis</taxon>
    </lineage>
</organism>
<gene>
    <name evidence="10" type="ORF">CAMP_LOCUS8824</name>
</gene>
<evidence type="ECO:0000256" key="9">
    <source>
        <dbReference type="SAM" id="Phobius"/>
    </source>
</evidence>
<evidence type="ECO:0000256" key="7">
    <source>
        <dbReference type="ARBA" id="ARBA00023128"/>
    </source>
</evidence>
<accession>A0A9P1IMX7</accession>
<evidence type="ECO:0000256" key="6">
    <source>
        <dbReference type="ARBA" id="ARBA00022989"/>
    </source>
</evidence>
<evidence type="ECO:0000313" key="10">
    <source>
        <dbReference type="EMBL" id="CAI5446187.1"/>
    </source>
</evidence>
<dbReference type="InterPro" id="IPR037169">
    <property type="entry name" value="Cytochrome_c_oxidase_VIc_sf"/>
</dbReference>
<dbReference type="AlphaFoldDB" id="A0A9P1IMX7"/>
<keyword evidence="7" id="KW-0496">Mitochondrion</keyword>
<keyword evidence="6 9" id="KW-1133">Transmembrane helix</keyword>
<evidence type="ECO:0008006" key="12">
    <source>
        <dbReference type="Google" id="ProtNLM"/>
    </source>
</evidence>
<protein>
    <recommendedName>
        <fullName evidence="12">Mitochondrial cytochrome c oxidase subunit VIc/VIIs domain-containing protein</fullName>
    </recommendedName>
</protein>
<evidence type="ECO:0000256" key="8">
    <source>
        <dbReference type="ARBA" id="ARBA00023136"/>
    </source>
</evidence>
<dbReference type="Pfam" id="PF02937">
    <property type="entry name" value="COX6C"/>
    <property type="match status" value="1"/>
</dbReference>
<dbReference type="Proteomes" id="UP001152747">
    <property type="component" value="Unassembled WGS sequence"/>
</dbReference>
<comment type="similarity">
    <text evidence="3">Belongs to the cytochrome c oxidase subunit 6c family.</text>
</comment>
<dbReference type="PANTHER" id="PTHR48416:SF1">
    <property type="entry name" value="CYTOCHROME C OXIDASE SUBUNIT 6C"/>
    <property type="match status" value="1"/>
</dbReference>
<reference evidence="10" key="1">
    <citation type="submission" date="2022-11" db="EMBL/GenBank/DDBJ databases">
        <authorList>
            <person name="Kikuchi T."/>
        </authorList>
    </citation>
    <scope>NUCLEOTIDE SEQUENCE</scope>
    <source>
        <strain evidence="10">PS1010</strain>
    </source>
</reference>
<proteinExistence type="inferred from homology"/>
<evidence type="ECO:0000256" key="1">
    <source>
        <dbReference type="ARBA" id="ARBA00004434"/>
    </source>
</evidence>